<gene>
    <name evidence="8" type="primary">ctaF</name>
    <name evidence="8" type="ORF">NOCA2100056</name>
</gene>
<name>A0A2P2BW12_9ZZZZ</name>
<keyword evidence="3 7" id="KW-0812">Transmembrane</keyword>
<sequence>MKDETWVFAITTAFLVLVSPAYWFITGDWTGTSALTMATLLVLMISLYLGFHASKMEPRPEDRKDAEIADGAGELGFFPPYSWWPLWCGLTLALCVLGVVFGWWLFILGAALGIIALSGWVFEFYRGEHAH</sequence>
<evidence type="ECO:0000313" key="8">
    <source>
        <dbReference type="EMBL" id="CUR53923.1"/>
    </source>
</evidence>
<dbReference type="GO" id="GO:0022900">
    <property type="term" value="P:electron transport chain"/>
    <property type="evidence" value="ECO:0007669"/>
    <property type="project" value="InterPro"/>
</dbReference>
<evidence type="ECO:0000256" key="7">
    <source>
        <dbReference type="SAM" id="Phobius"/>
    </source>
</evidence>
<keyword evidence="8" id="KW-0560">Oxidoreductase</keyword>
<accession>A0A2P2BW12</accession>
<organism evidence="8">
    <name type="scientific">metagenome</name>
    <dbReference type="NCBI Taxonomy" id="256318"/>
    <lineage>
        <taxon>unclassified sequences</taxon>
        <taxon>metagenomes</taxon>
    </lineage>
</organism>
<evidence type="ECO:0000256" key="4">
    <source>
        <dbReference type="ARBA" id="ARBA00022989"/>
    </source>
</evidence>
<dbReference type="EC" id="1.9.3.1" evidence="8"/>
<dbReference type="EMBL" id="CZKA01000002">
    <property type="protein sequence ID" value="CUR53923.1"/>
    <property type="molecule type" value="Genomic_DNA"/>
</dbReference>
<dbReference type="GO" id="GO:0016491">
    <property type="term" value="F:oxidoreductase activity"/>
    <property type="evidence" value="ECO:0007669"/>
    <property type="project" value="UniProtKB-KW"/>
</dbReference>
<keyword evidence="5 7" id="KW-0472">Membrane</keyword>
<dbReference type="GO" id="GO:0005886">
    <property type="term" value="C:plasma membrane"/>
    <property type="evidence" value="ECO:0007669"/>
    <property type="project" value="UniProtKB-SubCell"/>
</dbReference>
<evidence type="ECO:0000256" key="2">
    <source>
        <dbReference type="ARBA" id="ARBA00022475"/>
    </source>
</evidence>
<evidence type="ECO:0000256" key="6">
    <source>
        <dbReference type="ARBA" id="ARBA00047816"/>
    </source>
</evidence>
<dbReference type="Pfam" id="PF12270">
    <property type="entry name" value="Cyt_c_ox_IV"/>
    <property type="match status" value="1"/>
</dbReference>
<feature type="transmembrane region" description="Helical" evidence="7">
    <location>
        <begin position="32"/>
        <end position="51"/>
    </location>
</feature>
<dbReference type="AlphaFoldDB" id="A0A2P2BW12"/>
<dbReference type="PIRSF" id="PIRSF017385">
    <property type="entry name" value="CtaF"/>
    <property type="match status" value="1"/>
</dbReference>
<keyword evidence="4 7" id="KW-1133">Transmembrane helix</keyword>
<keyword evidence="2" id="KW-1003">Cell membrane</keyword>
<feature type="transmembrane region" description="Helical" evidence="7">
    <location>
        <begin position="84"/>
        <end position="117"/>
    </location>
</feature>
<reference evidence="8" key="1">
    <citation type="submission" date="2015-08" db="EMBL/GenBank/DDBJ databases">
        <authorList>
            <person name="Babu N.S."/>
            <person name="Beckwith C.J."/>
            <person name="Beseler K.G."/>
            <person name="Brison A."/>
            <person name="Carone J.V."/>
            <person name="Caskin T.P."/>
            <person name="Diamond M."/>
            <person name="Durham M.E."/>
            <person name="Foxe J.M."/>
            <person name="Go M."/>
            <person name="Henderson B.A."/>
            <person name="Jones I.B."/>
            <person name="McGettigan J.A."/>
            <person name="Micheletti S.J."/>
            <person name="Nasrallah M.E."/>
            <person name="Ortiz D."/>
            <person name="Piller C.R."/>
            <person name="Privatt S.R."/>
            <person name="Schneider S.L."/>
            <person name="Sharp S."/>
            <person name="Smith T.C."/>
            <person name="Stanton J.D."/>
            <person name="Ullery H.E."/>
            <person name="Wilson R.J."/>
            <person name="Serrano M.G."/>
            <person name="Buck G."/>
            <person name="Lee V."/>
            <person name="Wang Y."/>
            <person name="Carvalho R."/>
            <person name="Voegtly L."/>
            <person name="Shi R."/>
            <person name="Duckworth R."/>
            <person name="Johnson A."/>
            <person name="Loviza R."/>
            <person name="Walstead R."/>
            <person name="Shah Z."/>
            <person name="Kiflezghi M."/>
            <person name="Wade K."/>
            <person name="Ball S.L."/>
            <person name="Bradley K.W."/>
            <person name="Asai D.J."/>
            <person name="Bowman C.A."/>
            <person name="Russell D.A."/>
            <person name="Pope W.H."/>
            <person name="Jacobs-Sera D."/>
            <person name="Hendrix R.W."/>
            <person name="Hatfull G.F."/>
        </authorList>
    </citation>
    <scope>NUCLEOTIDE SEQUENCE</scope>
</reference>
<evidence type="ECO:0000256" key="5">
    <source>
        <dbReference type="ARBA" id="ARBA00023136"/>
    </source>
</evidence>
<comment type="subcellular location">
    <subcellularLocation>
        <location evidence="1">Cell membrane</location>
        <topology evidence="1">Multi-pass membrane protein</topology>
    </subcellularLocation>
</comment>
<dbReference type="GO" id="GO:0004129">
    <property type="term" value="F:cytochrome-c oxidase activity"/>
    <property type="evidence" value="ECO:0007669"/>
    <property type="project" value="UniProtKB-EC"/>
</dbReference>
<proteinExistence type="predicted"/>
<evidence type="ECO:0000256" key="1">
    <source>
        <dbReference type="ARBA" id="ARBA00004651"/>
    </source>
</evidence>
<evidence type="ECO:0000256" key="3">
    <source>
        <dbReference type="ARBA" id="ARBA00022692"/>
    </source>
</evidence>
<comment type="catalytic activity">
    <reaction evidence="6">
        <text>4 Fe(II)-[cytochrome c] + O2 + 8 H(+)(in) = 4 Fe(III)-[cytochrome c] + 2 H2O + 4 H(+)(out)</text>
        <dbReference type="Rhea" id="RHEA:11436"/>
        <dbReference type="Rhea" id="RHEA-COMP:10350"/>
        <dbReference type="Rhea" id="RHEA-COMP:14399"/>
        <dbReference type="ChEBI" id="CHEBI:15377"/>
        <dbReference type="ChEBI" id="CHEBI:15378"/>
        <dbReference type="ChEBI" id="CHEBI:15379"/>
        <dbReference type="ChEBI" id="CHEBI:29033"/>
        <dbReference type="ChEBI" id="CHEBI:29034"/>
        <dbReference type="EC" id="7.1.1.9"/>
    </reaction>
</comment>
<feature type="transmembrane region" description="Helical" evidence="7">
    <location>
        <begin position="6"/>
        <end position="25"/>
    </location>
</feature>
<dbReference type="InterPro" id="IPR021050">
    <property type="entry name" value="Cyt_c_oxidase_su4_actinobac"/>
</dbReference>
<protein>
    <submittedName>
        <fullName evidence="8">Cytochrome c oxidase polypeptide 4</fullName>
        <ecNumber evidence="8">1.9.3.1</ecNumber>
    </submittedName>
</protein>